<organism evidence="1 2">
    <name type="scientific">Piloderma croceum (strain F 1598)</name>
    <dbReference type="NCBI Taxonomy" id="765440"/>
    <lineage>
        <taxon>Eukaryota</taxon>
        <taxon>Fungi</taxon>
        <taxon>Dikarya</taxon>
        <taxon>Basidiomycota</taxon>
        <taxon>Agaricomycotina</taxon>
        <taxon>Agaricomycetes</taxon>
        <taxon>Agaricomycetidae</taxon>
        <taxon>Atheliales</taxon>
        <taxon>Atheliaceae</taxon>
        <taxon>Piloderma</taxon>
    </lineage>
</organism>
<dbReference type="InParanoid" id="A0A0C3G3C9"/>
<evidence type="ECO:0000313" key="2">
    <source>
        <dbReference type="Proteomes" id="UP000054166"/>
    </source>
</evidence>
<protein>
    <submittedName>
        <fullName evidence="1">Uncharacterized protein</fullName>
    </submittedName>
</protein>
<dbReference type="HOGENOM" id="CLU_2574692_0_0_1"/>
<dbReference type="AlphaFoldDB" id="A0A0C3G3C9"/>
<proteinExistence type="predicted"/>
<reference evidence="1 2" key="1">
    <citation type="submission" date="2014-04" db="EMBL/GenBank/DDBJ databases">
        <authorList>
            <consortium name="DOE Joint Genome Institute"/>
            <person name="Kuo A."/>
            <person name="Tarkka M."/>
            <person name="Buscot F."/>
            <person name="Kohler A."/>
            <person name="Nagy L.G."/>
            <person name="Floudas D."/>
            <person name="Copeland A."/>
            <person name="Barry K.W."/>
            <person name="Cichocki N."/>
            <person name="Veneault-Fourrey C."/>
            <person name="LaButti K."/>
            <person name="Lindquist E.A."/>
            <person name="Lipzen A."/>
            <person name="Lundell T."/>
            <person name="Morin E."/>
            <person name="Murat C."/>
            <person name="Sun H."/>
            <person name="Tunlid A."/>
            <person name="Henrissat B."/>
            <person name="Grigoriev I.V."/>
            <person name="Hibbett D.S."/>
            <person name="Martin F."/>
            <person name="Nordberg H.P."/>
            <person name="Cantor M.N."/>
            <person name="Hua S.X."/>
        </authorList>
    </citation>
    <scope>NUCLEOTIDE SEQUENCE [LARGE SCALE GENOMIC DNA]</scope>
    <source>
        <strain evidence="1 2">F 1598</strain>
    </source>
</reference>
<keyword evidence="2" id="KW-1185">Reference proteome</keyword>
<name>A0A0C3G3C9_PILCF</name>
<dbReference type="Proteomes" id="UP000054166">
    <property type="component" value="Unassembled WGS sequence"/>
</dbReference>
<dbReference type="EMBL" id="KN832982">
    <property type="protein sequence ID" value="KIM86384.1"/>
    <property type="molecule type" value="Genomic_DNA"/>
</dbReference>
<gene>
    <name evidence="1" type="ORF">PILCRDRAFT_323861</name>
</gene>
<sequence length="81" mass="9002">MHRLEFVWSRPLSKYAGAFGPVTGHGCSENKGRRWAWIRGDGRRQHTLLYLTLGGPSLSRTQWLMPGQAGPEPPSAVTSLK</sequence>
<reference evidence="2" key="2">
    <citation type="submission" date="2015-01" db="EMBL/GenBank/DDBJ databases">
        <title>Evolutionary Origins and Diversification of the Mycorrhizal Mutualists.</title>
        <authorList>
            <consortium name="DOE Joint Genome Institute"/>
            <consortium name="Mycorrhizal Genomics Consortium"/>
            <person name="Kohler A."/>
            <person name="Kuo A."/>
            <person name="Nagy L.G."/>
            <person name="Floudas D."/>
            <person name="Copeland A."/>
            <person name="Barry K.W."/>
            <person name="Cichocki N."/>
            <person name="Veneault-Fourrey C."/>
            <person name="LaButti K."/>
            <person name="Lindquist E.A."/>
            <person name="Lipzen A."/>
            <person name="Lundell T."/>
            <person name="Morin E."/>
            <person name="Murat C."/>
            <person name="Riley R."/>
            <person name="Ohm R."/>
            <person name="Sun H."/>
            <person name="Tunlid A."/>
            <person name="Henrissat B."/>
            <person name="Grigoriev I.V."/>
            <person name="Hibbett D.S."/>
            <person name="Martin F."/>
        </authorList>
    </citation>
    <scope>NUCLEOTIDE SEQUENCE [LARGE SCALE GENOMIC DNA]</scope>
    <source>
        <strain evidence="2">F 1598</strain>
    </source>
</reference>
<accession>A0A0C3G3C9</accession>
<evidence type="ECO:0000313" key="1">
    <source>
        <dbReference type="EMBL" id="KIM86384.1"/>
    </source>
</evidence>